<dbReference type="InterPro" id="IPR029021">
    <property type="entry name" value="Prot-tyrosine_phosphatase-like"/>
</dbReference>
<gene>
    <name evidence="1" type="ORF">D6C90_10249</name>
</gene>
<comment type="caution">
    <text evidence="1">The sequence shown here is derived from an EMBL/GenBank/DDBJ whole genome shotgun (WGS) entry which is preliminary data.</text>
</comment>
<dbReference type="SUPFAM" id="SSF52799">
    <property type="entry name" value="(Phosphotyrosine protein) phosphatases II"/>
    <property type="match status" value="1"/>
</dbReference>
<organism evidence="1 2">
    <name type="scientific">Aureobasidium pullulans</name>
    <name type="common">Black yeast</name>
    <name type="synonym">Pullularia pullulans</name>
    <dbReference type="NCBI Taxonomy" id="5580"/>
    <lineage>
        <taxon>Eukaryota</taxon>
        <taxon>Fungi</taxon>
        <taxon>Dikarya</taxon>
        <taxon>Ascomycota</taxon>
        <taxon>Pezizomycotina</taxon>
        <taxon>Dothideomycetes</taxon>
        <taxon>Dothideomycetidae</taxon>
        <taxon>Dothideales</taxon>
        <taxon>Saccotheciaceae</taxon>
        <taxon>Aureobasidium</taxon>
    </lineage>
</organism>
<dbReference type="AlphaFoldDB" id="A0A4S9SS63"/>
<protein>
    <submittedName>
        <fullName evidence="1">Uncharacterized protein</fullName>
    </submittedName>
</protein>
<name>A0A4S9SS63_AURPU</name>
<proteinExistence type="predicted"/>
<sequence length="271" mass="30201">MSEAALSPFRSSFRDVGASINQYAGAQLITEGKLYICACLDDATDDDNEFLRNDIRLKTIVDTDRKQHRRFDTMPTTNGATGKLAITKFLGITRCGVSLMSKSYIENIMAQLSTWTKLWVPVTDVIIARGPIRESLDVLDTARQQICELFDTVLCHNTTYPLLICGGKLMRDQNLLVVLLLLLLDVPVQHISTNFVSSVQDLQIDLSQCENEGVFEIGQAMVSTRDQWVGAMKEHLDKSYRGVGEYFLQGSVNLQMLSGLRDALQAGSKLE</sequence>
<dbReference type="Pfam" id="PF13350">
    <property type="entry name" value="Y_phosphatase3"/>
    <property type="match status" value="1"/>
</dbReference>
<evidence type="ECO:0000313" key="2">
    <source>
        <dbReference type="Proteomes" id="UP000310121"/>
    </source>
</evidence>
<reference evidence="1 2" key="1">
    <citation type="submission" date="2018-10" db="EMBL/GenBank/DDBJ databases">
        <title>Fifty Aureobasidium pullulans genomes reveal a recombining polyextremotolerant generalist.</title>
        <authorList>
            <person name="Gostincar C."/>
            <person name="Turk M."/>
            <person name="Zajc J."/>
            <person name="Gunde-Cimerman N."/>
        </authorList>
    </citation>
    <scope>NUCLEOTIDE SEQUENCE [LARGE SCALE GENOMIC DNA]</scope>
    <source>
        <strain evidence="1 2">EXF-3844</strain>
    </source>
</reference>
<dbReference type="GO" id="GO:0004721">
    <property type="term" value="F:phosphoprotein phosphatase activity"/>
    <property type="evidence" value="ECO:0007669"/>
    <property type="project" value="InterPro"/>
</dbReference>
<dbReference type="InterPro" id="IPR026893">
    <property type="entry name" value="Tyr/Ser_Pase_IphP-type"/>
</dbReference>
<dbReference type="EMBL" id="QZBN01002038">
    <property type="protein sequence ID" value="THZ13876.1"/>
    <property type="molecule type" value="Genomic_DNA"/>
</dbReference>
<evidence type="ECO:0000313" key="1">
    <source>
        <dbReference type="EMBL" id="THZ13876.1"/>
    </source>
</evidence>
<dbReference type="Gene3D" id="3.90.190.10">
    <property type="entry name" value="Protein tyrosine phosphatase superfamily"/>
    <property type="match status" value="1"/>
</dbReference>
<dbReference type="Proteomes" id="UP000310121">
    <property type="component" value="Unassembled WGS sequence"/>
</dbReference>
<accession>A0A4S9SS63</accession>